<dbReference type="InterPro" id="IPR042100">
    <property type="entry name" value="Bug_dom1"/>
</dbReference>
<dbReference type="Gene3D" id="3.40.190.150">
    <property type="entry name" value="Bordetella uptake gene, domain 1"/>
    <property type="match status" value="1"/>
</dbReference>
<dbReference type="CDD" id="cd07012">
    <property type="entry name" value="PBP2_Bug_TTT"/>
    <property type="match status" value="1"/>
</dbReference>
<proteinExistence type="inferred from homology"/>
<sequence length="349" mass="35537">MTTKIPRARLRAGALALATSLPFALGAVGCAEGGNDVGTSGEQKTVEYPTSAIRIMAPAAPGGGWDLTARTMQKALKDGGLSAQPVEVDNVTGAAGTVGLAQLVSKHNADPHRLMITGLVMVGGVVTNKSAVNLTQTTPIATLTAEAEVVVVPSGSKYKTLQDLVADFKANPTAIKWGGGSAGGTDQILIGLLAKAAGVDPKQAKYIPYSGGGETKAALLSGDLGVGVSSVSEFKELVKSGQLRALAVSGASGVDAGAGTPAPTIKDAGYPVELMNWRGVVAPPGLSDAQRQAVVSMVDKLHSSPAWKDALTQQGWDDFYKSGEEAKVFFDAETTRITAVLTEIGLAGA</sequence>
<name>A0ABU0ZDI1_9ACTN</name>
<comment type="similarity">
    <text evidence="1">Belongs to the UPF0065 (bug) family.</text>
</comment>
<gene>
    <name evidence="3" type="ORF">RB614_11255</name>
</gene>
<keyword evidence="4" id="KW-1185">Reference proteome</keyword>
<dbReference type="InterPro" id="IPR005064">
    <property type="entry name" value="BUG"/>
</dbReference>
<dbReference type="PIRSF" id="PIRSF017082">
    <property type="entry name" value="YflP"/>
    <property type="match status" value="1"/>
</dbReference>
<evidence type="ECO:0000313" key="4">
    <source>
        <dbReference type="Proteomes" id="UP001230908"/>
    </source>
</evidence>
<feature type="chain" id="PRO_5046510236" evidence="2">
    <location>
        <begin position="27"/>
        <end position="349"/>
    </location>
</feature>
<evidence type="ECO:0000313" key="3">
    <source>
        <dbReference type="EMBL" id="MDQ7905098.1"/>
    </source>
</evidence>
<accession>A0ABU0ZDI1</accession>
<dbReference type="RefSeq" id="WP_308712372.1">
    <property type="nucleotide sequence ID" value="NZ_JAVHUY010000009.1"/>
</dbReference>
<dbReference type="PROSITE" id="PS51257">
    <property type="entry name" value="PROKAR_LIPOPROTEIN"/>
    <property type="match status" value="1"/>
</dbReference>
<dbReference type="EMBL" id="JAVHUY010000009">
    <property type="protein sequence ID" value="MDQ7905098.1"/>
    <property type="molecule type" value="Genomic_DNA"/>
</dbReference>
<dbReference type="Proteomes" id="UP001230908">
    <property type="component" value="Unassembled WGS sequence"/>
</dbReference>
<keyword evidence="2" id="KW-0732">Signal</keyword>
<dbReference type="Gene3D" id="3.40.190.10">
    <property type="entry name" value="Periplasmic binding protein-like II"/>
    <property type="match status" value="1"/>
</dbReference>
<dbReference type="Pfam" id="PF03401">
    <property type="entry name" value="TctC"/>
    <property type="match status" value="1"/>
</dbReference>
<feature type="signal peptide" evidence="2">
    <location>
        <begin position="1"/>
        <end position="26"/>
    </location>
</feature>
<reference evidence="3 4" key="1">
    <citation type="submission" date="2023-08" db="EMBL/GenBank/DDBJ databases">
        <title>Phytohabitans sansha sp. nov., isolated from marine sediment.</title>
        <authorList>
            <person name="Zhao Y."/>
            <person name="Yi K."/>
        </authorList>
    </citation>
    <scope>NUCLEOTIDE SEQUENCE [LARGE SCALE GENOMIC DNA]</scope>
    <source>
        <strain evidence="3 4">ZYX-F-186</strain>
    </source>
</reference>
<dbReference type="SUPFAM" id="SSF53850">
    <property type="entry name" value="Periplasmic binding protein-like II"/>
    <property type="match status" value="1"/>
</dbReference>
<dbReference type="PANTHER" id="PTHR42928">
    <property type="entry name" value="TRICARBOXYLATE-BINDING PROTEIN"/>
    <property type="match status" value="1"/>
</dbReference>
<evidence type="ECO:0000256" key="1">
    <source>
        <dbReference type="ARBA" id="ARBA00006987"/>
    </source>
</evidence>
<evidence type="ECO:0000256" key="2">
    <source>
        <dbReference type="SAM" id="SignalP"/>
    </source>
</evidence>
<dbReference type="PANTHER" id="PTHR42928:SF3">
    <property type="entry name" value="UPF0065 PROTEIN YFLP"/>
    <property type="match status" value="1"/>
</dbReference>
<organism evidence="3 4">
    <name type="scientific">Phytohabitans maris</name>
    <dbReference type="NCBI Taxonomy" id="3071409"/>
    <lineage>
        <taxon>Bacteria</taxon>
        <taxon>Bacillati</taxon>
        <taxon>Actinomycetota</taxon>
        <taxon>Actinomycetes</taxon>
        <taxon>Micromonosporales</taxon>
        <taxon>Micromonosporaceae</taxon>
    </lineage>
</organism>
<protein>
    <submittedName>
        <fullName evidence="3">Tripartite tricarboxylate transporter substrate binding protein</fullName>
    </submittedName>
</protein>
<comment type="caution">
    <text evidence="3">The sequence shown here is derived from an EMBL/GenBank/DDBJ whole genome shotgun (WGS) entry which is preliminary data.</text>
</comment>